<feature type="domain" description="PLD phosphodiesterase" evidence="1">
    <location>
        <begin position="177"/>
        <end position="204"/>
    </location>
</feature>
<dbReference type="FunCoup" id="Q746Y4">
    <property type="interactions" value="17"/>
</dbReference>
<dbReference type="PANTHER" id="PTHR21248:SF12">
    <property type="entry name" value="CARDIOLIPIN SYNTHASE C"/>
    <property type="match status" value="1"/>
</dbReference>
<dbReference type="EnsemblBacteria" id="AAR36774">
    <property type="protein sequence ID" value="AAR36774"/>
    <property type="gene ID" value="GSU3384"/>
</dbReference>
<dbReference type="HOGENOM" id="CLU_026287_0_0_7"/>
<reference evidence="2 3" key="1">
    <citation type="journal article" date="2003" name="Science">
        <title>Genome of Geobacter sulfurreducens: metal reduction in subsurface environments.</title>
        <authorList>
            <person name="Methe B.A."/>
            <person name="Nelson K.E."/>
            <person name="Eisen J.A."/>
            <person name="Paulsen I.T."/>
            <person name="Nelson W."/>
            <person name="Heidelberg J.F."/>
            <person name="Wu D."/>
            <person name="Wu M."/>
            <person name="Ward N."/>
            <person name="Beanan M.J."/>
            <person name="Dodson R.J."/>
            <person name="Madupu R."/>
            <person name="Brinkac L.M."/>
            <person name="Daugherty S.C."/>
            <person name="DeBoy R.T."/>
            <person name="Durkin A.S."/>
            <person name="Gwinn M."/>
            <person name="Kolonay J.F."/>
            <person name="Sullivan S.A."/>
            <person name="Haft D.H."/>
            <person name="Selengut J."/>
            <person name="Davidsen T.M."/>
            <person name="Zafar N."/>
            <person name="White O."/>
            <person name="Tran B."/>
            <person name="Romero C."/>
            <person name="Forberger H.A."/>
            <person name="Weidman J."/>
            <person name="Khouri H."/>
            <person name="Feldblyum T.V."/>
            <person name="Utterback T.R."/>
            <person name="Van Aken S.E."/>
            <person name="Lovley D.R."/>
            <person name="Fraser C.M."/>
        </authorList>
    </citation>
    <scope>NUCLEOTIDE SEQUENCE [LARGE SCALE GENOMIC DNA]</scope>
    <source>
        <strain evidence="3">ATCC 51573 / DSM 12127 / PCA</strain>
    </source>
</reference>
<dbReference type="PROSITE" id="PS50035">
    <property type="entry name" value="PLD"/>
    <property type="match status" value="2"/>
</dbReference>
<evidence type="ECO:0000313" key="2">
    <source>
        <dbReference type="EMBL" id="AAR36774.2"/>
    </source>
</evidence>
<organism evidence="2 3">
    <name type="scientific">Geobacter sulfurreducens (strain ATCC 51573 / DSM 12127 / PCA)</name>
    <dbReference type="NCBI Taxonomy" id="243231"/>
    <lineage>
        <taxon>Bacteria</taxon>
        <taxon>Pseudomonadati</taxon>
        <taxon>Thermodesulfobacteriota</taxon>
        <taxon>Desulfuromonadia</taxon>
        <taxon>Geobacterales</taxon>
        <taxon>Geobacteraceae</taxon>
        <taxon>Geobacter</taxon>
    </lineage>
</organism>
<proteinExistence type="predicted"/>
<dbReference type="KEGG" id="gsu:GSU3384"/>
<dbReference type="CDD" id="cd09113">
    <property type="entry name" value="PLDc_ymdC_like_2"/>
    <property type="match status" value="1"/>
</dbReference>
<evidence type="ECO:0000259" key="1">
    <source>
        <dbReference type="PROSITE" id="PS50035"/>
    </source>
</evidence>
<evidence type="ECO:0000313" key="3">
    <source>
        <dbReference type="Proteomes" id="UP000000577"/>
    </source>
</evidence>
<dbReference type="GO" id="GO:0030572">
    <property type="term" value="F:phosphatidyltransferase activity"/>
    <property type="evidence" value="ECO:0007669"/>
    <property type="project" value="UniProtKB-ARBA"/>
</dbReference>
<accession>Q746Y4</accession>
<dbReference type="CDD" id="cd09111">
    <property type="entry name" value="PLDc_ymdC_like_1"/>
    <property type="match status" value="1"/>
</dbReference>
<dbReference type="InterPro" id="IPR001736">
    <property type="entry name" value="PLipase_D/transphosphatidylase"/>
</dbReference>
<dbReference type="Gene3D" id="3.30.870.10">
    <property type="entry name" value="Endonuclease Chain A"/>
    <property type="match status" value="2"/>
</dbReference>
<dbReference type="DNASU" id="2688191"/>
<dbReference type="EMBL" id="AE017180">
    <property type="protein sequence ID" value="AAR36774.2"/>
    <property type="molecule type" value="Genomic_DNA"/>
</dbReference>
<dbReference type="SUPFAM" id="SSF56024">
    <property type="entry name" value="Phospholipase D/nuclease"/>
    <property type="match status" value="2"/>
</dbReference>
<dbReference type="InterPro" id="IPR025202">
    <property type="entry name" value="PLD-like_dom"/>
</dbReference>
<dbReference type="Proteomes" id="UP000000577">
    <property type="component" value="Chromosome"/>
</dbReference>
<name>Q746Y4_GEOSL</name>
<dbReference type="InParanoid" id="Q746Y4"/>
<sequence>MPFGNTKQSPRGTVWQLQLAVAALLALAVALLTPGPGGALGAPDGVTQGASLSRSIQPLLDAHPGKTGLHVLEKGEESLLARAWLADHATETIDVQYFIWSTDNIGILASEALLRAAERGVRVRVLVDDLLIDAPPESLLALARHPRIDIRIYNPTMTVGTSKVKRLGNVVTGFRSVNQRMHDKTALFDGVVGITGGRNMADEYYDYDQEYTFRDRDILMLGPAVAEAEASFARFWESPLAVPVEKLLKKGMKKMTPERTARVYADLHAYAGKPENFASEVRQALRDLPDRFDGLLREMVWDEARFISDLPGKNSGRDGLGGGGQSTTALVEAVRSAKRRVTIQSPYLVMPAGGLELFRALVERGVEVRIVTNSLAATDNLQAFSGYRKQREKLLRAGITIREFRPDPAVLKELIDRYPKLKKKPPTFALHAKTLVIDGETLYVGTFNLDPRSANLNTEVGILVTSPTLARRVEERIERDMLPENSWNPATDNPDRYASAAKRSKMRFWKSLPLDPIL</sequence>
<reference evidence="2 3" key="2">
    <citation type="journal article" date="2012" name="BMC Genomics">
        <title>Comparative genomic analysis of Geobacter sulfurreducens KN400, a strain with enhanced capacity for extracellular electron transfer and electricity production.</title>
        <authorList>
            <person name="Butler J.E."/>
            <person name="Young N.D."/>
            <person name="Aklujkar M."/>
            <person name="Lovley D.R."/>
        </authorList>
    </citation>
    <scope>NUCLEOTIDE SEQUENCE [LARGE SCALE GENOMIC DNA]</scope>
    <source>
        <strain evidence="3">ATCC 51573 / DSM 12127 / PCA</strain>
    </source>
</reference>
<dbReference type="GO" id="GO:0032049">
    <property type="term" value="P:cardiolipin biosynthetic process"/>
    <property type="evidence" value="ECO:0000318"/>
    <property type="project" value="GO_Central"/>
</dbReference>
<dbReference type="PANTHER" id="PTHR21248">
    <property type="entry name" value="CARDIOLIPIN SYNTHASE"/>
    <property type="match status" value="1"/>
</dbReference>
<dbReference type="SMART" id="SM00155">
    <property type="entry name" value="PLDc"/>
    <property type="match status" value="2"/>
</dbReference>
<keyword evidence="3" id="KW-1185">Reference proteome</keyword>
<dbReference type="Pfam" id="PF13091">
    <property type="entry name" value="PLDc_2"/>
    <property type="match status" value="2"/>
</dbReference>
<dbReference type="OrthoDB" id="9762009at2"/>
<feature type="domain" description="PLD phosphodiesterase" evidence="1">
    <location>
        <begin position="426"/>
        <end position="453"/>
    </location>
</feature>
<protein>
    <submittedName>
        <fullName evidence="2">Phospholipase D superfamily protein</fullName>
    </submittedName>
</protein>
<dbReference type="STRING" id="243231.GSU3384"/>
<dbReference type="PATRIC" id="fig|243231.5.peg.3406"/>
<gene>
    <name evidence="2" type="ordered locus">GSU3384</name>
</gene>
<dbReference type="AlphaFoldDB" id="Q746Y4"/>
<dbReference type="eggNOG" id="COG1502">
    <property type="taxonomic scope" value="Bacteria"/>
</dbReference>